<gene>
    <name evidence="2" type="ORF">MOF03_19560</name>
</gene>
<feature type="transmembrane region" description="Helical" evidence="1">
    <location>
        <begin position="45"/>
        <end position="66"/>
    </location>
</feature>
<evidence type="ECO:0000256" key="1">
    <source>
        <dbReference type="SAM" id="Phobius"/>
    </source>
</evidence>
<protein>
    <submittedName>
        <fullName evidence="2">Uncharacterized protein</fullName>
    </submittedName>
</protein>
<organism evidence="2 3">
    <name type="scientific">Bacillus halotolerans</name>
    <dbReference type="NCBI Taxonomy" id="260554"/>
    <lineage>
        <taxon>Bacteria</taxon>
        <taxon>Bacillati</taxon>
        <taxon>Bacillota</taxon>
        <taxon>Bacilli</taxon>
        <taxon>Bacillales</taxon>
        <taxon>Bacillaceae</taxon>
        <taxon>Bacillus</taxon>
    </lineage>
</organism>
<feature type="transmembrane region" description="Helical" evidence="1">
    <location>
        <begin position="130"/>
        <end position="159"/>
    </location>
</feature>
<reference evidence="2" key="1">
    <citation type="submission" date="2022-02" db="EMBL/GenBank/DDBJ databases">
        <title>Crop Bioprotection Bacillus Genome Sequencing.</title>
        <authorList>
            <person name="Dunlap C."/>
        </authorList>
    </citation>
    <scope>NUCLEOTIDE SEQUENCE</scope>
    <source>
        <strain evidence="2">EC49O2N-C10</strain>
    </source>
</reference>
<keyword evidence="1" id="KW-0472">Membrane</keyword>
<accession>A0A9Q4HS71</accession>
<proteinExistence type="predicted"/>
<keyword evidence="1" id="KW-1133">Transmembrane helix</keyword>
<feature type="transmembrane region" description="Helical" evidence="1">
    <location>
        <begin position="230"/>
        <end position="249"/>
    </location>
</feature>
<dbReference type="AlphaFoldDB" id="A0A9Q4HS71"/>
<feature type="transmembrane region" description="Helical" evidence="1">
    <location>
        <begin position="97"/>
        <end position="118"/>
    </location>
</feature>
<dbReference type="Proteomes" id="UP001073053">
    <property type="component" value="Unassembled WGS sequence"/>
</dbReference>
<dbReference type="RefSeq" id="WP_268497989.1">
    <property type="nucleotide sequence ID" value="NZ_JALAVZ010000009.1"/>
</dbReference>
<name>A0A9Q4HS71_9BACI</name>
<evidence type="ECO:0000313" key="3">
    <source>
        <dbReference type="Proteomes" id="UP001073053"/>
    </source>
</evidence>
<evidence type="ECO:0000313" key="2">
    <source>
        <dbReference type="EMBL" id="MCY9186806.1"/>
    </source>
</evidence>
<feature type="transmembrane region" description="Helical" evidence="1">
    <location>
        <begin position="171"/>
        <end position="187"/>
    </location>
</feature>
<dbReference type="EMBL" id="JALAWA010000016">
    <property type="protein sequence ID" value="MCY9186806.1"/>
    <property type="molecule type" value="Genomic_DNA"/>
</dbReference>
<keyword evidence="1" id="KW-0812">Transmembrane</keyword>
<comment type="caution">
    <text evidence="2">The sequence shown here is derived from an EMBL/GenBank/DDBJ whole genome shotgun (WGS) entry which is preliminary data.</text>
</comment>
<sequence length="259" mass="29687">MKPFWGLVKKDLRLSKMRFFACLGAVILLAAGSFLLERLTEEPLAAFGCWVMLAIFQVFLAPLLIYNSLRVEGKNQLWLYNPNGVAALLLSKLTTGLVYQFIFQFLISVYGVFLYQYLDSKALIADQVPLAGTILIFNLYGLVFTAYLSCAVILLWNVFHSLKSSSSFIRRFRWFICMLLGIGWFYVEDHLIMPWVTPLDKLYYFTTYGDVGFTYKGSLGWSVELNIFHLPYPSIIVMLVLAAVFLFLASRLLQRKVEV</sequence>